<sequence length="300" mass="32592">MINTALKNIRRSPYQALAAVSMTGLTVFIVSLFALVSLASHLVLRSFETKPQVIAYLKDDHTVDSVNGLIKEVTDTGLVKNAIYVSKQEALEIYKRSVGNDPLLLGTVTDLGVITADVLPASLEVTAKSPDDFPTIVSILERSSIISSTPKGKKEIDFPQDILTELTAWTRAIRTAGLLLIAILCFNSIITIMIVVSMKIASRRYEIGTMKLMGAKGWFIIRPYLVESVLYGAVGGVFGWLASYIAILYSTPFLAPRLIGIIALPVGFTLMLALLAALVLLFSLLGLFSGLLAAVRFIKR</sequence>
<evidence type="ECO:0000313" key="14">
    <source>
        <dbReference type="EMBL" id="OGD71978.1"/>
    </source>
</evidence>
<evidence type="ECO:0000256" key="10">
    <source>
        <dbReference type="PIRNR" id="PIRNR003097"/>
    </source>
</evidence>
<gene>
    <name evidence="14" type="ORF">A2703_00495</name>
</gene>
<dbReference type="InterPro" id="IPR004513">
    <property type="entry name" value="FtsX"/>
</dbReference>
<keyword evidence="5 10" id="KW-0132">Cell division</keyword>
<dbReference type="AlphaFoldDB" id="A0A1F5EX17"/>
<dbReference type="Proteomes" id="UP000177979">
    <property type="component" value="Unassembled WGS sequence"/>
</dbReference>
<evidence type="ECO:0000256" key="3">
    <source>
        <dbReference type="ARBA" id="ARBA00021907"/>
    </source>
</evidence>
<name>A0A1F5EX17_9BACT</name>
<evidence type="ECO:0000256" key="2">
    <source>
        <dbReference type="ARBA" id="ARBA00007379"/>
    </source>
</evidence>
<evidence type="ECO:0000259" key="13">
    <source>
        <dbReference type="Pfam" id="PF18075"/>
    </source>
</evidence>
<dbReference type="PANTHER" id="PTHR47755:SF1">
    <property type="entry name" value="CELL DIVISION PROTEIN FTSX"/>
    <property type="match status" value="1"/>
</dbReference>
<dbReference type="PIRSF" id="PIRSF003097">
    <property type="entry name" value="FtsX"/>
    <property type="match status" value="1"/>
</dbReference>
<feature type="domain" description="ABC3 transporter permease C-terminal" evidence="12">
    <location>
        <begin position="180"/>
        <end position="299"/>
    </location>
</feature>
<evidence type="ECO:0000256" key="7">
    <source>
        <dbReference type="ARBA" id="ARBA00022989"/>
    </source>
</evidence>
<evidence type="ECO:0000256" key="1">
    <source>
        <dbReference type="ARBA" id="ARBA00004651"/>
    </source>
</evidence>
<dbReference type="Pfam" id="PF18075">
    <property type="entry name" value="FtsX_ECD"/>
    <property type="match status" value="1"/>
</dbReference>
<proteinExistence type="inferred from homology"/>
<dbReference type="EMBL" id="MFAG01000017">
    <property type="protein sequence ID" value="OGD71978.1"/>
    <property type="molecule type" value="Genomic_DNA"/>
</dbReference>
<keyword evidence="6 11" id="KW-0812">Transmembrane</keyword>
<evidence type="ECO:0000256" key="5">
    <source>
        <dbReference type="ARBA" id="ARBA00022618"/>
    </source>
</evidence>
<keyword evidence="4 10" id="KW-1003">Cell membrane</keyword>
<evidence type="ECO:0000256" key="6">
    <source>
        <dbReference type="ARBA" id="ARBA00022692"/>
    </source>
</evidence>
<protein>
    <recommendedName>
        <fullName evidence="3 10">Cell division protein FtsX</fullName>
    </recommendedName>
</protein>
<accession>A0A1F5EX17</accession>
<dbReference type="Gene3D" id="3.30.70.3040">
    <property type="match status" value="1"/>
</dbReference>
<dbReference type="PANTHER" id="PTHR47755">
    <property type="entry name" value="CELL DIVISION PROTEIN FTSX"/>
    <property type="match status" value="1"/>
</dbReference>
<keyword evidence="7 11" id="KW-1133">Transmembrane helix</keyword>
<dbReference type="STRING" id="1817722.A2703_00495"/>
<feature type="transmembrane region" description="Helical" evidence="11">
    <location>
        <begin position="219"/>
        <end position="242"/>
    </location>
</feature>
<evidence type="ECO:0000259" key="12">
    <source>
        <dbReference type="Pfam" id="PF02687"/>
    </source>
</evidence>
<evidence type="ECO:0000256" key="11">
    <source>
        <dbReference type="SAM" id="Phobius"/>
    </source>
</evidence>
<comment type="subcellular location">
    <subcellularLocation>
        <location evidence="1">Cell membrane</location>
        <topology evidence="1">Multi-pass membrane protein</topology>
    </subcellularLocation>
</comment>
<organism evidence="14 15">
    <name type="scientific">Candidatus Collierbacteria bacterium RIFCSPHIGHO2_01_FULL_50_25</name>
    <dbReference type="NCBI Taxonomy" id="1817722"/>
    <lineage>
        <taxon>Bacteria</taxon>
        <taxon>Candidatus Collieribacteriota</taxon>
    </lineage>
</organism>
<dbReference type="GO" id="GO:0051301">
    <property type="term" value="P:cell division"/>
    <property type="evidence" value="ECO:0007669"/>
    <property type="project" value="UniProtKB-KW"/>
</dbReference>
<dbReference type="GO" id="GO:0005886">
    <property type="term" value="C:plasma membrane"/>
    <property type="evidence" value="ECO:0007669"/>
    <property type="project" value="UniProtKB-SubCell"/>
</dbReference>
<feature type="domain" description="FtsX extracellular" evidence="13">
    <location>
        <begin position="52"/>
        <end position="144"/>
    </location>
</feature>
<keyword evidence="9 10" id="KW-0131">Cell cycle</keyword>
<evidence type="ECO:0000256" key="9">
    <source>
        <dbReference type="ARBA" id="ARBA00023306"/>
    </source>
</evidence>
<comment type="similarity">
    <text evidence="2 10">Belongs to the ABC-4 integral membrane protein family. FtsX subfamily.</text>
</comment>
<reference evidence="14 15" key="1">
    <citation type="journal article" date="2016" name="Nat. Commun.">
        <title>Thousands of microbial genomes shed light on interconnected biogeochemical processes in an aquifer system.</title>
        <authorList>
            <person name="Anantharaman K."/>
            <person name="Brown C.T."/>
            <person name="Hug L.A."/>
            <person name="Sharon I."/>
            <person name="Castelle C.J."/>
            <person name="Probst A.J."/>
            <person name="Thomas B.C."/>
            <person name="Singh A."/>
            <person name="Wilkins M.J."/>
            <person name="Karaoz U."/>
            <person name="Brodie E.L."/>
            <person name="Williams K.H."/>
            <person name="Hubbard S.S."/>
            <person name="Banfield J.F."/>
        </authorList>
    </citation>
    <scope>NUCLEOTIDE SEQUENCE [LARGE SCALE GENOMIC DNA]</scope>
</reference>
<keyword evidence="8 10" id="KW-0472">Membrane</keyword>
<evidence type="ECO:0000313" key="15">
    <source>
        <dbReference type="Proteomes" id="UP000177979"/>
    </source>
</evidence>
<evidence type="ECO:0000256" key="8">
    <source>
        <dbReference type="ARBA" id="ARBA00023136"/>
    </source>
</evidence>
<dbReference type="Pfam" id="PF02687">
    <property type="entry name" value="FtsX"/>
    <property type="match status" value="1"/>
</dbReference>
<feature type="transmembrane region" description="Helical" evidence="11">
    <location>
        <begin position="16"/>
        <end position="39"/>
    </location>
</feature>
<dbReference type="InterPro" id="IPR003838">
    <property type="entry name" value="ABC3_permease_C"/>
</dbReference>
<feature type="transmembrane region" description="Helical" evidence="11">
    <location>
        <begin position="262"/>
        <end position="295"/>
    </location>
</feature>
<dbReference type="GO" id="GO:0032153">
    <property type="term" value="C:cell division site"/>
    <property type="evidence" value="ECO:0007669"/>
    <property type="project" value="TreeGrafter"/>
</dbReference>
<dbReference type="InterPro" id="IPR040690">
    <property type="entry name" value="FtsX_ECD"/>
</dbReference>
<comment type="caution">
    <text evidence="14">The sequence shown here is derived from an EMBL/GenBank/DDBJ whole genome shotgun (WGS) entry which is preliminary data.</text>
</comment>
<feature type="transmembrane region" description="Helical" evidence="11">
    <location>
        <begin position="176"/>
        <end position="198"/>
    </location>
</feature>
<evidence type="ECO:0000256" key="4">
    <source>
        <dbReference type="ARBA" id="ARBA00022475"/>
    </source>
</evidence>